<protein>
    <submittedName>
        <fullName evidence="2">Uncharacterized protein</fullName>
    </submittedName>
</protein>
<dbReference type="OrthoDB" id="2288945at2"/>
<evidence type="ECO:0000313" key="2">
    <source>
        <dbReference type="EMBL" id="GAX00295.1"/>
    </source>
</evidence>
<comment type="caution">
    <text evidence="2">The sequence shown here is derived from an EMBL/GenBank/DDBJ whole genome shotgun (WGS) entry which is preliminary data.</text>
</comment>
<proteinExistence type="predicted"/>
<dbReference type="AlphaFoldDB" id="A0A1Z5IET6"/>
<dbReference type="RefSeq" id="WP_089110059.1">
    <property type="nucleotide sequence ID" value="NZ_BCMF01000015.1"/>
</dbReference>
<reference evidence="2 3" key="1">
    <citation type="submission" date="2015-11" db="EMBL/GenBank/DDBJ databases">
        <title>Draft genome sequences of new species of the genus Lactobacillus isolated from orchardgrass silage.</title>
        <authorList>
            <person name="Tohno M."/>
            <person name="Tanizawa Y."/>
            <person name="Arita M."/>
        </authorList>
    </citation>
    <scope>NUCLEOTIDE SEQUENCE [LARGE SCALE GENOMIC DNA]</scope>
    <source>
        <strain evidence="2 3">IWT30</strain>
    </source>
</reference>
<organism evidence="2 3">
    <name type="scientific">Secundilactobacillus mixtipabuli</name>
    <dbReference type="NCBI Taxonomy" id="1435342"/>
    <lineage>
        <taxon>Bacteria</taxon>
        <taxon>Bacillati</taxon>
        <taxon>Bacillota</taxon>
        <taxon>Bacilli</taxon>
        <taxon>Lactobacillales</taxon>
        <taxon>Lactobacillaceae</taxon>
        <taxon>Secundilactobacillus</taxon>
    </lineage>
</organism>
<dbReference type="EMBL" id="BCMF01000015">
    <property type="protein sequence ID" value="GAX00295.1"/>
    <property type="molecule type" value="Genomic_DNA"/>
</dbReference>
<evidence type="ECO:0000256" key="1">
    <source>
        <dbReference type="SAM" id="SignalP"/>
    </source>
</evidence>
<dbReference type="Proteomes" id="UP000198374">
    <property type="component" value="Unassembled WGS sequence"/>
</dbReference>
<keyword evidence="3" id="KW-1185">Reference proteome</keyword>
<evidence type="ECO:0000313" key="3">
    <source>
        <dbReference type="Proteomes" id="UP000198374"/>
    </source>
</evidence>
<sequence precursor="true">MKKFVLTMVVALATVFSVGTQASASTKTYHDKWEDTYVKVTKSKGKVSKITFALTNTKKIMKKFRKTSKFTTTMTIVNSTHAKLIRKNYKGVTTFNGNMPTLTSKRHASEVQTNPIPGMVEDSTEEIYINTDYFGKYANKHKNMIASFEWWWNTFGDDEPTPNGDAYVYANGTVKFAKPYFGE</sequence>
<feature type="signal peptide" evidence="1">
    <location>
        <begin position="1"/>
        <end position="24"/>
    </location>
</feature>
<name>A0A1Z5IET6_9LACO</name>
<feature type="chain" id="PRO_5013165196" evidence="1">
    <location>
        <begin position="25"/>
        <end position="183"/>
    </location>
</feature>
<accession>A0A1Z5IET6</accession>
<keyword evidence="1" id="KW-0732">Signal</keyword>
<gene>
    <name evidence="2" type="ORF">IWT30_02281</name>
</gene>